<dbReference type="GO" id="GO:0042128">
    <property type="term" value="P:nitrate assimilation"/>
    <property type="evidence" value="ECO:0007669"/>
    <property type="project" value="UniProtKB-KW"/>
</dbReference>
<dbReference type="Gene3D" id="3.40.50.740">
    <property type="match status" value="1"/>
</dbReference>
<keyword evidence="9" id="KW-0411">Iron-sulfur</keyword>
<dbReference type="PROSITE" id="PS00551">
    <property type="entry name" value="MOLYBDOPTERIN_PROK_1"/>
    <property type="match status" value="1"/>
</dbReference>
<dbReference type="Pfam" id="PF04879">
    <property type="entry name" value="Molybdop_Fe4S4"/>
    <property type="match status" value="1"/>
</dbReference>
<proteinExistence type="inferred from homology"/>
<dbReference type="KEGG" id="pmx:PERMA_0888"/>
<reference evidence="12 13" key="1">
    <citation type="journal article" date="2009" name="J. Bacteriol.">
        <title>Complete and draft genome sequences of six members of the Aquificales.</title>
        <authorList>
            <person name="Reysenbach A.L."/>
            <person name="Hamamura N."/>
            <person name="Podar M."/>
            <person name="Griffiths E."/>
            <person name="Ferreira S."/>
            <person name="Hochstein R."/>
            <person name="Heidelberg J."/>
            <person name="Johnson J."/>
            <person name="Mead D."/>
            <person name="Pohorille A."/>
            <person name="Sarmiento M."/>
            <person name="Schweighofer K."/>
            <person name="Seshadri R."/>
            <person name="Voytek M.A."/>
        </authorList>
    </citation>
    <scope>NUCLEOTIDE SEQUENCE [LARGE SCALE GENOMIC DNA]</scope>
    <source>
        <strain evidence="13">DSM 14350 / EX-H1</strain>
    </source>
</reference>
<evidence type="ECO:0000256" key="10">
    <source>
        <dbReference type="ARBA" id="ARBA00023063"/>
    </source>
</evidence>
<dbReference type="PaxDb" id="123214-PERMA_0888"/>
<comment type="similarity">
    <text evidence="3">Belongs to the prokaryotic molybdopterin-containing oxidoreductase family. NasA/NapA/NarB subfamily.</text>
</comment>
<keyword evidence="4" id="KW-0004">4Fe-4S</keyword>
<dbReference type="CDD" id="cd02754">
    <property type="entry name" value="MopB_Nitrate-R-NapA-like"/>
    <property type="match status" value="1"/>
</dbReference>
<dbReference type="InterPro" id="IPR041957">
    <property type="entry name" value="CT_Nitrate-R-NapA-like"/>
</dbReference>
<dbReference type="PANTHER" id="PTHR43105">
    <property type="entry name" value="RESPIRATORY NITRATE REDUCTASE"/>
    <property type="match status" value="1"/>
</dbReference>
<dbReference type="RefSeq" id="WP_012675233.1">
    <property type="nucleotide sequence ID" value="NC_012440.1"/>
</dbReference>
<sequence>MSEILAKAQCPYCGVGCGLEIFKDRKGRTKIRGDKKHPATSGDLCLKPVPYPKVMDIGRVPSPLYRENKKEQFREISWEEAFDIISEKLTHNKPDENYFYISGQLTTEDSYVINKFVKGFIRTNNIDANSRLCMASAVMGYKLSFGSDGVPGSYEDIDDSDAFVFAGSNAAWTHPVLFKRVLKRKKEYPETRIIVIDPVKTATADKADIWIDIKPGTDTVLFNSVLYLLNKKGWLDYGFIKEHTENFEDAIDEAERYPPDIAAQICGIKESHIYKLAEIYAFSKKLISFWTMGLNQSSNGTMKNISLINLHLATGRINEKGCPFSLTGQPNAMGGREVGYLVNGLPGYRDVRNKEDRDFMERFWKIHEGSIKEKPGVTAVEAVERMIDGDIKLFWIVCTNPAVTMPNLNKFWKALRNTFVIVQDAYLTDSVDYANLVLPATQWGEKEGVMTGSDRTITYNGIFRDPPPQCKHDWEIFCEVAKRLGWEEHFSYKSSKEIFDEYKKTTKGRLCDISDFSYEDLPKRWGERWLYRDKKFPTPSGKAKFNRAVFKEPEDRVKYPYSFILTTGRTKKQWHTMTRTGKSLELLRDEAEPYILINEKDAFELGIVDNDYINVRSKRGQIYIKTKVGSIRRGVLFAPFGYGKIYHFPTNILVSDAVDPISKEPELKFSSVYMKARKKRIYRLSDDTYQKVKNSFKAVERFLDDALETGFHSIKDKLGMDSESVKLLTMKTGELIRLFILNPTDWEKAMVLNEEIASIYISLNFQPEYQRSLTESFSKSMERIFDLDKDELIAWEYTYEFLFHGIFEIVKRYYEDRELRKQD</sequence>
<protein>
    <submittedName>
        <fullName evidence="12">Periplasmic nitrate reductase</fullName>
        <ecNumber evidence="12">1.7.99.4</ecNumber>
    </submittedName>
</protein>
<gene>
    <name evidence="12" type="ordered locus">PERMA_0888</name>
</gene>
<dbReference type="Gene3D" id="3.40.228.10">
    <property type="entry name" value="Dimethylsulfoxide Reductase, domain 2"/>
    <property type="match status" value="1"/>
</dbReference>
<dbReference type="eggNOG" id="COG0243">
    <property type="taxonomic scope" value="Bacteria"/>
</dbReference>
<dbReference type="Gene3D" id="2.20.25.90">
    <property type="entry name" value="ADC-like domains"/>
    <property type="match status" value="1"/>
</dbReference>
<evidence type="ECO:0000256" key="3">
    <source>
        <dbReference type="ARBA" id="ARBA00008747"/>
    </source>
</evidence>
<dbReference type="InterPro" id="IPR006657">
    <property type="entry name" value="MoPterin_dinucl-bd_dom"/>
</dbReference>
<evidence type="ECO:0000256" key="1">
    <source>
        <dbReference type="ARBA" id="ARBA00001942"/>
    </source>
</evidence>
<dbReference type="InterPro" id="IPR027467">
    <property type="entry name" value="MopterinOxRdtase_cofactor_BS"/>
</dbReference>
<dbReference type="Pfam" id="PF00384">
    <property type="entry name" value="Molybdopterin"/>
    <property type="match status" value="1"/>
</dbReference>
<dbReference type="InterPro" id="IPR050123">
    <property type="entry name" value="Prok_molybdopt-oxidoreductase"/>
</dbReference>
<accession>C0QPT0</accession>
<dbReference type="GO" id="GO:0051539">
    <property type="term" value="F:4 iron, 4 sulfur cluster binding"/>
    <property type="evidence" value="ECO:0007669"/>
    <property type="project" value="UniProtKB-KW"/>
</dbReference>
<keyword evidence="13" id="KW-1185">Reference proteome</keyword>
<dbReference type="InterPro" id="IPR009010">
    <property type="entry name" value="Asp_de-COase-like_dom_sf"/>
</dbReference>
<keyword evidence="6" id="KW-0479">Metal-binding</keyword>
<dbReference type="HOGENOM" id="CLU_000422_13_4_0"/>
<dbReference type="SUPFAM" id="SSF53706">
    <property type="entry name" value="Formate dehydrogenase/DMSO reductase, domains 1-3"/>
    <property type="match status" value="1"/>
</dbReference>
<dbReference type="InterPro" id="IPR006963">
    <property type="entry name" value="Mopterin_OxRdtase_4Fe-4S_dom"/>
</dbReference>
<comment type="cofactor">
    <cofactor evidence="1">
        <name>Mo-bis(molybdopterin guanine dinucleotide)</name>
        <dbReference type="ChEBI" id="CHEBI:60539"/>
    </cofactor>
</comment>
<dbReference type="PROSITE" id="PS51669">
    <property type="entry name" value="4FE4S_MOW_BIS_MGD"/>
    <property type="match status" value="1"/>
</dbReference>
<evidence type="ECO:0000256" key="7">
    <source>
        <dbReference type="ARBA" id="ARBA00023002"/>
    </source>
</evidence>
<comment type="cofactor">
    <cofactor evidence="2">
        <name>[4Fe-4S] cluster</name>
        <dbReference type="ChEBI" id="CHEBI:49883"/>
    </cofactor>
</comment>
<evidence type="ECO:0000256" key="2">
    <source>
        <dbReference type="ARBA" id="ARBA00001966"/>
    </source>
</evidence>
<evidence type="ECO:0000256" key="8">
    <source>
        <dbReference type="ARBA" id="ARBA00023004"/>
    </source>
</evidence>
<evidence type="ECO:0000256" key="9">
    <source>
        <dbReference type="ARBA" id="ARBA00023014"/>
    </source>
</evidence>
<keyword evidence="5" id="KW-0500">Molybdenum</keyword>
<dbReference type="GO" id="GO:0046872">
    <property type="term" value="F:metal ion binding"/>
    <property type="evidence" value="ECO:0007669"/>
    <property type="project" value="UniProtKB-KW"/>
</dbReference>
<keyword evidence="10" id="KW-0534">Nitrate assimilation</keyword>
<evidence type="ECO:0000313" key="12">
    <source>
        <dbReference type="EMBL" id="ACO02994.1"/>
    </source>
</evidence>
<feature type="domain" description="4Fe-4S Mo/W bis-MGD-type" evidence="11">
    <location>
        <begin position="3"/>
        <end position="59"/>
    </location>
</feature>
<dbReference type="CDD" id="cd02791">
    <property type="entry name" value="MopB_CT_Nitrate-R-NapA-like"/>
    <property type="match status" value="1"/>
</dbReference>
<organism evidence="12 13">
    <name type="scientific">Persephonella marina (strain DSM 14350 / EX-H1)</name>
    <dbReference type="NCBI Taxonomy" id="123214"/>
    <lineage>
        <taxon>Bacteria</taxon>
        <taxon>Pseudomonadati</taxon>
        <taxon>Aquificota</taxon>
        <taxon>Aquificia</taxon>
        <taxon>Aquificales</taxon>
        <taxon>Hydrogenothermaceae</taxon>
        <taxon>Persephonella</taxon>
    </lineage>
</organism>
<dbReference type="Proteomes" id="UP000001366">
    <property type="component" value="Chromosome"/>
</dbReference>
<dbReference type="SMART" id="SM00926">
    <property type="entry name" value="Molybdop_Fe4S4"/>
    <property type="match status" value="1"/>
</dbReference>
<dbReference type="EMBL" id="CP001230">
    <property type="protein sequence ID" value="ACO02994.1"/>
    <property type="molecule type" value="Genomic_DNA"/>
</dbReference>
<keyword evidence="7 12" id="KW-0560">Oxidoreductase</keyword>
<dbReference type="SUPFAM" id="SSF50692">
    <property type="entry name" value="ADC-like"/>
    <property type="match status" value="1"/>
</dbReference>
<dbReference type="OrthoDB" id="9789468at2"/>
<evidence type="ECO:0000256" key="5">
    <source>
        <dbReference type="ARBA" id="ARBA00022505"/>
    </source>
</evidence>
<dbReference type="GO" id="GO:0016491">
    <property type="term" value="F:oxidoreductase activity"/>
    <property type="evidence" value="ECO:0007669"/>
    <property type="project" value="UniProtKB-KW"/>
</dbReference>
<dbReference type="GO" id="GO:0043546">
    <property type="term" value="F:molybdopterin cofactor binding"/>
    <property type="evidence" value="ECO:0007669"/>
    <property type="project" value="InterPro"/>
</dbReference>
<keyword evidence="8" id="KW-0408">Iron</keyword>
<dbReference type="Pfam" id="PF01568">
    <property type="entry name" value="Molydop_binding"/>
    <property type="match status" value="1"/>
</dbReference>
<dbReference type="PANTHER" id="PTHR43105:SF9">
    <property type="entry name" value="NADPH-FE(3+) OXIDOREDUCTASE SUBUNIT ALPHA"/>
    <property type="match status" value="1"/>
</dbReference>
<dbReference type="STRING" id="123214.PERMA_0888"/>
<evidence type="ECO:0000256" key="4">
    <source>
        <dbReference type="ARBA" id="ARBA00022485"/>
    </source>
</evidence>
<evidence type="ECO:0000259" key="11">
    <source>
        <dbReference type="PROSITE" id="PS51669"/>
    </source>
</evidence>
<dbReference type="EC" id="1.7.99.4" evidence="12"/>
<evidence type="ECO:0000256" key="6">
    <source>
        <dbReference type="ARBA" id="ARBA00022723"/>
    </source>
</evidence>
<dbReference type="Gene3D" id="2.40.40.20">
    <property type="match status" value="1"/>
</dbReference>
<dbReference type="GO" id="GO:0045333">
    <property type="term" value="P:cellular respiration"/>
    <property type="evidence" value="ECO:0007669"/>
    <property type="project" value="UniProtKB-ARBA"/>
</dbReference>
<name>C0QPT0_PERMH</name>
<dbReference type="GO" id="GO:0016020">
    <property type="term" value="C:membrane"/>
    <property type="evidence" value="ECO:0007669"/>
    <property type="project" value="TreeGrafter"/>
</dbReference>
<dbReference type="AlphaFoldDB" id="C0QPT0"/>
<dbReference type="InterPro" id="IPR006656">
    <property type="entry name" value="Mopterin_OxRdtase"/>
</dbReference>
<evidence type="ECO:0000313" key="13">
    <source>
        <dbReference type="Proteomes" id="UP000001366"/>
    </source>
</evidence>